<dbReference type="RefSeq" id="WP_012906205.1">
    <property type="nucleotide sequence ID" value="NZ_CAJTBI010000067.1"/>
</dbReference>
<dbReference type="PROSITE" id="PS51257">
    <property type="entry name" value="PROKAR_LIPOPROTEIN"/>
    <property type="match status" value="1"/>
</dbReference>
<accession>A0A482PL84</accession>
<gene>
    <name evidence="1" type="ORF">E2R62_06415</name>
</gene>
<sequence>MKEITVTEPHFVTTFSCSGSACRDHCCKGWKISLDKATVKKYVSSQNETIRKIARKNIILLKKGVNQWGEISLPSALGNCPYLDEERLCMVHKTLGPKALSQTCSLFPRRFHTYKHEVRHSLSLSCPEVAARVLNDPDAMVINDKTVIQPKLNTAPVFQPGQKLLNLFCLSIINHAEVRPEAALYALIKFMMVAQKFFAIDDHALAELEQVYVTLIAQLQSGETARELEGVQSDNSVKVSLVLQMQDYFLSLAPSRGSNVLDYYIQCLLRLLTAEEGADIGQRISEAETALDKRLREDEQHGAYALRNFILYKIWENNFPNQPEVEPLRALYIIVAEYAFIKLLIAASASERGRLEWEDVTNIVYSFHSRSQHNRDVAKHFHQHIETARTGDDLSMIHLLA</sequence>
<proteinExistence type="predicted"/>
<dbReference type="GO" id="GO:0008168">
    <property type="term" value="F:methyltransferase activity"/>
    <property type="evidence" value="ECO:0007669"/>
    <property type="project" value="UniProtKB-KW"/>
</dbReference>
<dbReference type="GO" id="GO:0032259">
    <property type="term" value="P:methylation"/>
    <property type="evidence" value="ECO:0007669"/>
    <property type="project" value="UniProtKB-KW"/>
</dbReference>
<keyword evidence="1" id="KW-0808">Transferase</keyword>
<dbReference type="AlphaFoldDB" id="A0A482PL84"/>
<dbReference type="NCBIfam" id="NF038110">
    <property type="entry name" value="Lys_methyl_FliB"/>
    <property type="match status" value="1"/>
</dbReference>
<keyword evidence="1" id="KW-0489">Methyltransferase</keyword>
<dbReference type="OMA" id="SCCIGWD"/>
<dbReference type="EMBL" id="CP038008">
    <property type="protein sequence ID" value="QBY28516.1"/>
    <property type="molecule type" value="Genomic_DNA"/>
</dbReference>
<organism evidence="1">
    <name type="scientific">Citrobacter rodentium</name>
    <dbReference type="NCBI Taxonomy" id="67825"/>
    <lineage>
        <taxon>Bacteria</taxon>
        <taxon>Pseudomonadati</taxon>
        <taxon>Pseudomonadota</taxon>
        <taxon>Gammaproteobacteria</taxon>
        <taxon>Enterobacterales</taxon>
        <taxon>Enterobacteriaceae</taxon>
        <taxon>Citrobacter</taxon>
    </lineage>
</organism>
<name>A0A482PL84_CITRO</name>
<protein>
    <submittedName>
        <fullName evidence="1">Lysine-N-methylase</fullName>
    </submittedName>
</protein>
<reference evidence="1" key="1">
    <citation type="submission" date="2019-03" db="EMBL/GenBank/DDBJ databases">
        <title>Complete genome sequence of enteropathogenic Citrobacter rodentium strain DBS100.</title>
        <authorList>
            <person name="Popov G."/>
            <person name="Fiebig A."/>
            <person name="Shideler S."/>
            <person name="Coombes B."/>
            <person name="Savchenko A."/>
        </authorList>
    </citation>
    <scope>NUCLEOTIDE SEQUENCE</scope>
    <source>
        <strain evidence="1">DBS100</strain>
    </source>
</reference>
<evidence type="ECO:0000313" key="1">
    <source>
        <dbReference type="EMBL" id="QBY28516.1"/>
    </source>
</evidence>